<sequence length="334" mass="36209">MKTLLGKSYPFFIFFFLLLVFFIADVSYGSVYIPLDEVFNILLKKNTEKKSWEIIVWQFRLPKATTALLAGAGLSVSGLLMQTLFRNPLADAYILGVSSGASLGVALLILAGVGFASFAGQWAIAVSAVVGAASIMALVLFIATQVRQLVSLLIIGLMLGNGVGALIVILQSFSNKEELQRFANWTYGSLGGVDWEKMLILAPLVLVGLFSSIFLYKPLNSLLLGDNYALSMGLNIHKIRIQVILLTSLITGCITAFCGIIGFVGIAVPHICRYLLDTSEHKRLLPACAFLGAILMLACDMLCQLPYSPHVLPINAITALVGVPVVVWVILRRR</sequence>
<feature type="transmembrane region" description="Helical" evidence="8">
    <location>
        <begin position="92"/>
        <end position="115"/>
    </location>
</feature>
<evidence type="ECO:0000256" key="1">
    <source>
        <dbReference type="ARBA" id="ARBA00004651"/>
    </source>
</evidence>
<evidence type="ECO:0000256" key="3">
    <source>
        <dbReference type="ARBA" id="ARBA00022448"/>
    </source>
</evidence>
<feature type="transmembrane region" description="Helical" evidence="8">
    <location>
        <begin position="199"/>
        <end position="219"/>
    </location>
</feature>
<dbReference type="FunFam" id="1.10.3470.10:FF:000001">
    <property type="entry name" value="Vitamin B12 ABC transporter permease BtuC"/>
    <property type="match status" value="1"/>
</dbReference>
<proteinExistence type="inferred from homology"/>
<dbReference type="CDD" id="cd06550">
    <property type="entry name" value="TM_ABC_iron-siderophores_like"/>
    <property type="match status" value="1"/>
</dbReference>
<comment type="subcellular location">
    <subcellularLocation>
        <location evidence="1">Cell membrane</location>
        <topology evidence="1">Multi-pass membrane protein</topology>
    </subcellularLocation>
</comment>
<dbReference type="SUPFAM" id="SSF81345">
    <property type="entry name" value="ABC transporter involved in vitamin B12 uptake, BtuC"/>
    <property type="match status" value="1"/>
</dbReference>
<evidence type="ECO:0000256" key="6">
    <source>
        <dbReference type="ARBA" id="ARBA00022989"/>
    </source>
</evidence>
<feature type="transmembrane region" description="Helical" evidence="8">
    <location>
        <begin position="122"/>
        <end position="143"/>
    </location>
</feature>
<accession>A0A1I2ENE6</accession>
<dbReference type="GO" id="GO:0022857">
    <property type="term" value="F:transmembrane transporter activity"/>
    <property type="evidence" value="ECO:0007669"/>
    <property type="project" value="InterPro"/>
</dbReference>
<dbReference type="RefSeq" id="WP_221407641.1">
    <property type="nucleotide sequence ID" value="NZ_FONY01000010.1"/>
</dbReference>
<dbReference type="EMBL" id="FONY01000010">
    <property type="protein sequence ID" value="SFE94233.1"/>
    <property type="molecule type" value="Genomic_DNA"/>
</dbReference>
<keyword evidence="10" id="KW-1185">Reference proteome</keyword>
<reference evidence="9 10" key="1">
    <citation type="submission" date="2016-10" db="EMBL/GenBank/DDBJ databases">
        <authorList>
            <person name="de Groot N.N."/>
        </authorList>
    </citation>
    <scope>NUCLEOTIDE SEQUENCE [LARGE SCALE GENOMIC DNA]</scope>
    <source>
        <strain>GEY</strain>
        <strain evidence="10">DSM 9560</strain>
    </source>
</reference>
<dbReference type="GO" id="GO:0005886">
    <property type="term" value="C:plasma membrane"/>
    <property type="evidence" value="ECO:0007669"/>
    <property type="project" value="UniProtKB-SubCell"/>
</dbReference>
<dbReference type="AlphaFoldDB" id="A0A1I2ENE6"/>
<keyword evidence="5 8" id="KW-0812">Transmembrane</keyword>
<dbReference type="InterPro" id="IPR000522">
    <property type="entry name" value="ABC_transptr_permease_BtuC"/>
</dbReference>
<dbReference type="PANTHER" id="PTHR30472">
    <property type="entry name" value="FERRIC ENTEROBACTIN TRANSPORT SYSTEM PERMEASE PROTEIN"/>
    <property type="match status" value="1"/>
</dbReference>
<feature type="transmembrane region" description="Helical" evidence="8">
    <location>
        <begin position="12"/>
        <end position="35"/>
    </location>
</feature>
<gene>
    <name evidence="9" type="ORF">SAMN04488541_1010106</name>
</gene>
<feature type="transmembrane region" description="Helical" evidence="8">
    <location>
        <begin position="67"/>
        <end position="86"/>
    </location>
</feature>
<keyword evidence="7 8" id="KW-0472">Membrane</keyword>
<evidence type="ECO:0000256" key="5">
    <source>
        <dbReference type="ARBA" id="ARBA00022692"/>
    </source>
</evidence>
<keyword evidence="4" id="KW-1003">Cell membrane</keyword>
<feature type="transmembrane region" description="Helical" evidence="8">
    <location>
        <begin position="239"/>
        <end position="272"/>
    </location>
</feature>
<evidence type="ECO:0000256" key="4">
    <source>
        <dbReference type="ARBA" id="ARBA00022475"/>
    </source>
</evidence>
<evidence type="ECO:0000256" key="2">
    <source>
        <dbReference type="ARBA" id="ARBA00007935"/>
    </source>
</evidence>
<dbReference type="Gene3D" id="1.10.3470.10">
    <property type="entry name" value="ABC transporter involved in vitamin B12 uptake, BtuC"/>
    <property type="match status" value="1"/>
</dbReference>
<comment type="similarity">
    <text evidence="2">Belongs to the binding-protein-dependent transport system permease family. FecCD subfamily.</text>
</comment>
<evidence type="ECO:0000313" key="10">
    <source>
        <dbReference type="Proteomes" id="UP000199513"/>
    </source>
</evidence>
<dbReference type="GO" id="GO:0033214">
    <property type="term" value="P:siderophore-iron import into cell"/>
    <property type="evidence" value="ECO:0007669"/>
    <property type="project" value="TreeGrafter"/>
</dbReference>
<organism evidence="9 10">
    <name type="scientific">Thermoflexibacter ruber</name>
    <dbReference type="NCBI Taxonomy" id="1003"/>
    <lineage>
        <taxon>Bacteria</taxon>
        <taxon>Pseudomonadati</taxon>
        <taxon>Bacteroidota</taxon>
        <taxon>Cytophagia</taxon>
        <taxon>Cytophagales</taxon>
        <taxon>Thermoflexibacteraceae</taxon>
        <taxon>Thermoflexibacter</taxon>
    </lineage>
</organism>
<protein>
    <submittedName>
        <fullName evidence="9">Iron complex transport system permease protein</fullName>
    </submittedName>
</protein>
<dbReference type="PANTHER" id="PTHR30472:SF41">
    <property type="entry name" value="TRANSPORT SYSTEM PERMEASE PROTEIN"/>
    <property type="match status" value="1"/>
</dbReference>
<evidence type="ECO:0000256" key="8">
    <source>
        <dbReference type="SAM" id="Phobius"/>
    </source>
</evidence>
<evidence type="ECO:0000313" key="9">
    <source>
        <dbReference type="EMBL" id="SFE94233.1"/>
    </source>
</evidence>
<dbReference type="Proteomes" id="UP000199513">
    <property type="component" value="Unassembled WGS sequence"/>
</dbReference>
<keyword evidence="6 8" id="KW-1133">Transmembrane helix</keyword>
<name>A0A1I2ENE6_9BACT</name>
<dbReference type="Pfam" id="PF01032">
    <property type="entry name" value="FecCD"/>
    <property type="match status" value="1"/>
</dbReference>
<dbReference type="STRING" id="1003.SAMN04488541_1010106"/>
<feature type="transmembrane region" description="Helical" evidence="8">
    <location>
        <begin position="149"/>
        <end position="170"/>
    </location>
</feature>
<feature type="transmembrane region" description="Helical" evidence="8">
    <location>
        <begin position="313"/>
        <end position="331"/>
    </location>
</feature>
<dbReference type="InterPro" id="IPR037294">
    <property type="entry name" value="ABC_BtuC-like"/>
</dbReference>
<evidence type="ECO:0000256" key="7">
    <source>
        <dbReference type="ARBA" id="ARBA00023136"/>
    </source>
</evidence>
<keyword evidence="3" id="KW-0813">Transport</keyword>